<name>A0A0K0DY79_STRER</name>
<keyword evidence="1" id="KW-0812">Transmembrane</keyword>
<keyword evidence="1" id="KW-0472">Membrane</keyword>
<sequence length="73" mass="7930">MTETDGSTLANSSTIKATLKKDDSVPPYFVGISTPIKPFSKHPFITFLSIAFFSSISLTNGLITVFEKLLTES</sequence>
<protein>
    <submittedName>
        <fullName evidence="2">Uncharacterized protein</fullName>
    </submittedName>
</protein>
<evidence type="ECO:0000256" key="1">
    <source>
        <dbReference type="SAM" id="Phobius"/>
    </source>
</evidence>
<keyword evidence="1" id="KW-1133">Transmembrane helix</keyword>
<reference evidence="2" key="1">
    <citation type="submission" date="2015-08" db="UniProtKB">
        <authorList>
            <consortium name="WormBaseParasite"/>
        </authorList>
    </citation>
    <scope>IDENTIFICATION</scope>
</reference>
<dbReference type="AlphaFoldDB" id="A0A0K0DY79"/>
<proteinExistence type="predicted"/>
<accession>A0A0K0DY79</accession>
<evidence type="ECO:0000313" key="2">
    <source>
        <dbReference type="WBParaSite" id="SSTP_0000219300.1"/>
    </source>
</evidence>
<feature type="transmembrane region" description="Helical" evidence="1">
    <location>
        <begin position="44"/>
        <end position="66"/>
    </location>
</feature>
<dbReference type="WBParaSite" id="SSTP_0000219300.1">
    <property type="protein sequence ID" value="SSTP_0000219300.1"/>
    <property type="gene ID" value="SSTP_0000219300"/>
</dbReference>
<organism evidence="2">
    <name type="scientific">Strongyloides stercoralis</name>
    <name type="common">Threadworm</name>
    <dbReference type="NCBI Taxonomy" id="6248"/>
    <lineage>
        <taxon>Eukaryota</taxon>
        <taxon>Metazoa</taxon>
        <taxon>Ecdysozoa</taxon>
        <taxon>Nematoda</taxon>
        <taxon>Chromadorea</taxon>
        <taxon>Rhabditida</taxon>
        <taxon>Tylenchina</taxon>
        <taxon>Panagrolaimomorpha</taxon>
        <taxon>Strongyloidoidea</taxon>
        <taxon>Strongyloididae</taxon>
        <taxon>Strongyloides</taxon>
    </lineage>
</organism>